<dbReference type="VEuPathDB" id="FungiDB:Malapachy_4077"/>
<feature type="chain" id="PRO_5005839178" evidence="2">
    <location>
        <begin position="22"/>
        <end position="255"/>
    </location>
</feature>
<reference evidence="3 4" key="1">
    <citation type="submission" date="2015-07" db="EMBL/GenBank/DDBJ databases">
        <title>Draft Genome Sequence of Malassezia furfur CBS1878 and Malassezia pachydermatis CBS1879.</title>
        <authorList>
            <person name="Triana S."/>
            <person name="Ohm R."/>
            <person name="Gonzalez A."/>
            <person name="DeCock H."/>
            <person name="Restrepo S."/>
            <person name="Celis A."/>
        </authorList>
    </citation>
    <scope>NUCLEOTIDE SEQUENCE [LARGE SCALE GENOMIC DNA]</scope>
    <source>
        <strain evidence="3 4">CBS 1879</strain>
    </source>
</reference>
<dbReference type="GeneID" id="28730408"/>
<keyword evidence="2" id="KW-0732">Signal</keyword>
<dbReference type="EMBL" id="LGAV01000004">
    <property type="protein sequence ID" value="KOS14255.1"/>
    <property type="molecule type" value="Genomic_DNA"/>
</dbReference>
<dbReference type="OrthoDB" id="2310204at2759"/>
<accession>A0A0M9VPH4</accession>
<comment type="caution">
    <text evidence="3">The sequence shown here is derived from an EMBL/GenBank/DDBJ whole genome shotgun (WGS) entry which is preliminary data.</text>
</comment>
<proteinExistence type="predicted"/>
<protein>
    <submittedName>
        <fullName evidence="3">Uncharacterized protein</fullName>
    </submittedName>
</protein>
<organism evidence="3 4">
    <name type="scientific">Malassezia pachydermatis</name>
    <dbReference type="NCBI Taxonomy" id="77020"/>
    <lineage>
        <taxon>Eukaryota</taxon>
        <taxon>Fungi</taxon>
        <taxon>Dikarya</taxon>
        <taxon>Basidiomycota</taxon>
        <taxon>Ustilaginomycotina</taxon>
        <taxon>Malasseziomycetes</taxon>
        <taxon>Malasseziales</taxon>
        <taxon>Malasseziaceae</taxon>
        <taxon>Malassezia</taxon>
    </lineage>
</organism>
<name>A0A0M9VPH4_9BASI</name>
<gene>
    <name evidence="3" type="ORF">Malapachy_4077</name>
</gene>
<dbReference type="PROSITE" id="PS51257">
    <property type="entry name" value="PROKAR_LIPOPROTEIN"/>
    <property type="match status" value="1"/>
</dbReference>
<keyword evidence="1" id="KW-0812">Transmembrane</keyword>
<keyword evidence="4" id="KW-1185">Reference proteome</keyword>
<evidence type="ECO:0000313" key="4">
    <source>
        <dbReference type="Proteomes" id="UP000037751"/>
    </source>
</evidence>
<evidence type="ECO:0000313" key="3">
    <source>
        <dbReference type="EMBL" id="KOS14255.1"/>
    </source>
</evidence>
<dbReference type="STRING" id="77020.A0A0M9VPH4"/>
<evidence type="ECO:0000256" key="1">
    <source>
        <dbReference type="SAM" id="Phobius"/>
    </source>
</evidence>
<evidence type="ECO:0000256" key="2">
    <source>
        <dbReference type="SAM" id="SignalP"/>
    </source>
</evidence>
<keyword evidence="1" id="KW-0472">Membrane</keyword>
<dbReference type="RefSeq" id="XP_017991887.1">
    <property type="nucleotide sequence ID" value="XM_018138532.1"/>
</dbReference>
<feature type="transmembrane region" description="Helical" evidence="1">
    <location>
        <begin position="232"/>
        <end position="254"/>
    </location>
</feature>
<keyword evidence="1" id="KW-1133">Transmembrane helix</keyword>
<feature type="signal peptide" evidence="2">
    <location>
        <begin position="1"/>
        <end position="21"/>
    </location>
</feature>
<sequence length="255" mass="26848">MKPQVYILATFFLACCQLVMAAGQQYANPSDNGGSMLTKQKEPLNVIIVGSSDASILSPDGFSNYSQAIGFDADTYAGKSSVNGAQSANLGDGNGMVPQTGLRRQGGLDEVINGGNHFRYWVQKGSKAPTNALFLAVSVEQGLKQNHMIVDNGYDQGRDQLVANATGSSKSFNGKTYTTKLLKMDSSLMQGVSKGSLNHNIPTDGRVAILEVQVKDGGKASSSSTSNAAFKALAPMSVMLTMIMALSTLTVMCVV</sequence>
<dbReference type="AlphaFoldDB" id="A0A0M9VPH4"/>
<dbReference type="Proteomes" id="UP000037751">
    <property type="component" value="Unassembled WGS sequence"/>
</dbReference>